<keyword evidence="4" id="KW-1133">Transmembrane helix</keyword>
<name>A0A9W7LFZ6_9STRA</name>
<organism evidence="6 7">
    <name type="scientific">Triparma columacea</name>
    <dbReference type="NCBI Taxonomy" id="722753"/>
    <lineage>
        <taxon>Eukaryota</taxon>
        <taxon>Sar</taxon>
        <taxon>Stramenopiles</taxon>
        <taxon>Ochrophyta</taxon>
        <taxon>Bolidophyceae</taxon>
        <taxon>Parmales</taxon>
        <taxon>Triparmaceae</taxon>
        <taxon>Triparma</taxon>
    </lineage>
</organism>
<dbReference type="GO" id="GO:0046872">
    <property type="term" value="F:metal ion binding"/>
    <property type="evidence" value="ECO:0007669"/>
    <property type="project" value="InterPro"/>
</dbReference>
<feature type="compositionally biased region" description="Basic and acidic residues" evidence="3">
    <location>
        <begin position="1"/>
        <end position="13"/>
    </location>
</feature>
<dbReference type="EC" id="2.3.2.15" evidence="1"/>
<dbReference type="InterPro" id="IPR007719">
    <property type="entry name" value="PCS_N"/>
</dbReference>
<keyword evidence="7" id="KW-1185">Reference proteome</keyword>
<gene>
    <name evidence="6" type="ORF">TrCOL_g2435</name>
</gene>
<dbReference type="EMBL" id="BRYA01000406">
    <property type="protein sequence ID" value="GMI48551.1"/>
    <property type="molecule type" value="Genomic_DNA"/>
</dbReference>
<dbReference type="OrthoDB" id="448954at2759"/>
<dbReference type="PROSITE" id="PS51443">
    <property type="entry name" value="PCS"/>
    <property type="match status" value="1"/>
</dbReference>
<dbReference type="Proteomes" id="UP001165065">
    <property type="component" value="Unassembled WGS sequence"/>
</dbReference>
<dbReference type="AlphaFoldDB" id="A0A9W7LFZ6"/>
<dbReference type="GO" id="GO:0010038">
    <property type="term" value="P:response to metal ion"/>
    <property type="evidence" value="ECO:0007669"/>
    <property type="project" value="InterPro"/>
</dbReference>
<feature type="domain" description="Peptidase C83" evidence="5">
    <location>
        <begin position="81"/>
        <end position="321"/>
    </location>
</feature>
<keyword evidence="2" id="KW-0104">Cadmium</keyword>
<comment type="caution">
    <text evidence="6">The sequence shown here is derived from an EMBL/GenBank/DDBJ whole genome shotgun (WGS) entry which is preliminary data.</text>
</comment>
<evidence type="ECO:0000259" key="5">
    <source>
        <dbReference type="PROSITE" id="PS51443"/>
    </source>
</evidence>
<dbReference type="SUPFAM" id="SSF54001">
    <property type="entry name" value="Cysteine proteinases"/>
    <property type="match status" value="1"/>
</dbReference>
<protein>
    <recommendedName>
        <fullName evidence="1">glutathione gamma-glutamylcysteinyltransferase</fullName>
        <ecNumber evidence="1">2.3.2.15</ecNumber>
    </recommendedName>
</protein>
<evidence type="ECO:0000313" key="6">
    <source>
        <dbReference type="EMBL" id="GMI48551.1"/>
    </source>
</evidence>
<keyword evidence="4" id="KW-0472">Membrane</keyword>
<feature type="region of interest" description="Disordered" evidence="3">
    <location>
        <begin position="1"/>
        <end position="56"/>
    </location>
</feature>
<evidence type="ECO:0000256" key="4">
    <source>
        <dbReference type="SAM" id="Phobius"/>
    </source>
</evidence>
<sequence>MSKGSRKYEKLDSNAEEGGNGLEMSQVTFSIDDDDDNGLTSQQASQGPFNALPSSPLPPPMKHPILTLVGFFLMGALTAATIILPAFLSPLKNPPYVTYSSEEFFVKWLPHWSSLPEYLSVSRHTVTQINQANCGLASVTSLLNFMLANEIISDLDSTILNDKWSPYTYTTQTTWRSDSCVSDYIETNAFDGVYTPPYGTTLDQISHVVKCLLPSELKVSTITIGEGETRTSFSKRVVKACGPRCYGLINFLRTALDQPGGGHWSPIVISDSGVHVVSDVAKYKEYSSYSITDAALYDAVDNFDECGVWEYGSQDPAVTEESEWKELISCSSAKRGLIVISW</sequence>
<keyword evidence="4" id="KW-0812">Transmembrane</keyword>
<evidence type="ECO:0000256" key="1">
    <source>
        <dbReference type="ARBA" id="ARBA00012468"/>
    </source>
</evidence>
<dbReference type="InterPro" id="IPR038765">
    <property type="entry name" value="Papain-like_cys_pep_sf"/>
</dbReference>
<dbReference type="Pfam" id="PF05023">
    <property type="entry name" value="Phytochelatin"/>
    <property type="match status" value="1"/>
</dbReference>
<evidence type="ECO:0000256" key="3">
    <source>
        <dbReference type="SAM" id="MobiDB-lite"/>
    </source>
</evidence>
<accession>A0A9W7LFZ6</accession>
<proteinExistence type="predicted"/>
<feature type="transmembrane region" description="Helical" evidence="4">
    <location>
        <begin position="65"/>
        <end position="88"/>
    </location>
</feature>
<dbReference type="Gene3D" id="3.90.70.30">
    <property type="entry name" value="Phytochelatin synthase, N-terminal domain"/>
    <property type="match status" value="1"/>
</dbReference>
<dbReference type="InterPro" id="IPR038156">
    <property type="entry name" value="PCS_N_sf"/>
</dbReference>
<dbReference type="GO" id="GO:0046938">
    <property type="term" value="P:phytochelatin biosynthetic process"/>
    <property type="evidence" value="ECO:0007669"/>
    <property type="project" value="InterPro"/>
</dbReference>
<feature type="compositionally biased region" description="Polar residues" evidence="3">
    <location>
        <begin position="38"/>
        <end position="48"/>
    </location>
</feature>
<dbReference type="GO" id="GO:0016756">
    <property type="term" value="F:glutathione gamma-glutamylcysteinyltransferase activity"/>
    <property type="evidence" value="ECO:0007669"/>
    <property type="project" value="UniProtKB-EC"/>
</dbReference>
<evidence type="ECO:0000313" key="7">
    <source>
        <dbReference type="Proteomes" id="UP001165065"/>
    </source>
</evidence>
<evidence type="ECO:0000256" key="2">
    <source>
        <dbReference type="ARBA" id="ARBA00022539"/>
    </source>
</evidence>
<reference evidence="7" key="1">
    <citation type="journal article" date="2023" name="Commun. Biol.">
        <title>Genome analysis of Parmales, the sister group of diatoms, reveals the evolutionary specialization of diatoms from phago-mixotrophs to photoautotrophs.</title>
        <authorList>
            <person name="Ban H."/>
            <person name="Sato S."/>
            <person name="Yoshikawa S."/>
            <person name="Yamada K."/>
            <person name="Nakamura Y."/>
            <person name="Ichinomiya M."/>
            <person name="Sato N."/>
            <person name="Blanc-Mathieu R."/>
            <person name="Endo H."/>
            <person name="Kuwata A."/>
            <person name="Ogata H."/>
        </authorList>
    </citation>
    <scope>NUCLEOTIDE SEQUENCE [LARGE SCALE GENOMIC DNA]</scope>
</reference>